<feature type="region of interest" description="Disordered" evidence="1">
    <location>
        <begin position="55"/>
        <end position="79"/>
    </location>
</feature>
<organism evidence="2 3">
    <name type="scientific">Periplaneta americana</name>
    <name type="common">American cockroach</name>
    <name type="synonym">Blatta americana</name>
    <dbReference type="NCBI Taxonomy" id="6978"/>
    <lineage>
        <taxon>Eukaryota</taxon>
        <taxon>Metazoa</taxon>
        <taxon>Ecdysozoa</taxon>
        <taxon>Arthropoda</taxon>
        <taxon>Hexapoda</taxon>
        <taxon>Insecta</taxon>
        <taxon>Pterygota</taxon>
        <taxon>Neoptera</taxon>
        <taxon>Polyneoptera</taxon>
        <taxon>Dictyoptera</taxon>
        <taxon>Blattodea</taxon>
        <taxon>Blattoidea</taxon>
        <taxon>Blattidae</taxon>
        <taxon>Blattinae</taxon>
        <taxon>Periplaneta</taxon>
    </lineage>
</organism>
<protein>
    <submittedName>
        <fullName evidence="2">Uncharacterized protein</fullName>
    </submittedName>
</protein>
<proteinExistence type="predicted"/>
<dbReference type="EMBL" id="JAJSOF020000013">
    <property type="protein sequence ID" value="KAJ4443608.1"/>
    <property type="molecule type" value="Genomic_DNA"/>
</dbReference>
<accession>A0ABQ8TAQ8</accession>
<evidence type="ECO:0000313" key="2">
    <source>
        <dbReference type="EMBL" id="KAJ4443608.1"/>
    </source>
</evidence>
<gene>
    <name evidence="2" type="ORF">ANN_05282</name>
</gene>
<keyword evidence="3" id="KW-1185">Reference proteome</keyword>
<evidence type="ECO:0000313" key="3">
    <source>
        <dbReference type="Proteomes" id="UP001148838"/>
    </source>
</evidence>
<comment type="caution">
    <text evidence="2">The sequence shown here is derived from an EMBL/GenBank/DDBJ whole genome shotgun (WGS) entry which is preliminary data.</text>
</comment>
<sequence>MNTFNNTRPLRRPRTRWKDEIQKECMEMGITNLEELAKGRTEWKRLDGTRLALKSTQKKQTPRKIPTEDETPTSLPGVKHGSVVFTAAKVSNWTASQVSEGQKQ</sequence>
<evidence type="ECO:0000256" key="1">
    <source>
        <dbReference type="SAM" id="MobiDB-lite"/>
    </source>
</evidence>
<name>A0ABQ8TAQ8_PERAM</name>
<reference evidence="2 3" key="1">
    <citation type="journal article" date="2022" name="Allergy">
        <title>Genome assembly and annotation of Periplaneta americana reveal a comprehensive cockroach allergen profile.</title>
        <authorList>
            <person name="Wang L."/>
            <person name="Xiong Q."/>
            <person name="Saelim N."/>
            <person name="Wang L."/>
            <person name="Nong W."/>
            <person name="Wan A.T."/>
            <person name="Shi M."/>
            <person name="Liu X."/>
            <person name="Cao Q."/>
            <person name="Hui J.H.L."/>
            <person name="Sookrung N."/>
            <person name="Leung T.F."/>
            <person name="Tungtrongchitr A."/>
            <person name="Tsui S.K.W."/>
        </authorList>
    </citation>
    <scope>NUCLEOTIDE SEQUENCE [LARGE SCALE GENOMIC DNA]</scope>
    <source>
        <strain evidence="2">PWHHKU_190912</strain>
    </source>
</reference>
<dbReference type="Proteomes" id="UP001148838">
    <property type="component" value="Unassembled WGS sequence"/>
</dbReference>